<dbReference type="Proteomes" id="UP000002358">
    <property type="component" value="Chromosome 3"/>
</dbReference>
<dbReference type="InterPro" id="IPR003598">
    <property type="entry name" value="Ig_sub2"/>
</dbReference>
<dbReference type="InterPro" id="IPR003599">
    <property type="entry name" value="Ig_sub"/>
</dbReference>
<keyword evidence="1 6" id="KW-0732">Signal</keyword>
<dbReference type="RefSeq" id="XP_008203766.1">
    <property type="nucleotide sequence ID" value="XM_008205544.3"/>
</dbReference>
<evidence type="ECO:0000256" key="1">
    <source>
        <dbReference type="ARBA" id="ARBA00022729"/>
    </source>
</evidence>
<accession>A0A7M7H9E5</accession>
<dbReference type="InterPro" id="IPR007110">
    <property type="entry name" value="Ig-like_dom"/>
</dbReference>
<dbReference type="SMART" id="SM00408">
    <property type="entry name" value="IGc2"/>
    <property type="match status" value="2"/>
</dbReference>
<dbReference type="EnsemblMetazoa" id="XM_008205544">
    <property type="protein sequence ID" value="XP_008203766"/>
    <property type="gene ID" value="LOC100119656"/>
</dbReference>
<dbReference type="Pfam" id="PF00047">
    <property type="entry name" value="ig"/>
    <property type="match status" value="2"/>
</dbReference>
<feature type="signal peptide" evidence="6">
    <location>
        <begin position="1"/>
        <end position="30"/>
    </location>
</feature>
<dbReference type="AlphaFoldDB" id="A0A7M7H9E5"/>
<dbReference type="InterPro" id="IPR013098">
    <property type="entry name" value="Ig_I-set"/>
</dbReference>
<dbReference type="InterPro" id="IPR013783">
    <property type="entry name" value="Ig-like_fold"/>
</dbReference>
<sequence length="390" mass="42937">MAHGSLNGMASWDYLALGLLLSALLYSTIGQTVPRHEQQPEFLAPLENHTVTQGRDVCFTCLVNHLRSYKVAWIKSDSREILAMHTHMVAPNPRLSVTHNGHNAWKLHVLNVKPSDSGTYMCQVNTDPMRSLLGYMKVVIPPDIRDLDEAQNQLSSLERGEVRLRCQATGTPQPEVTWRREDGSSIILRTENSRLIVKPSIRTKEQVVFAHVNGDVTLKCLVEASPKSLTSWYAETGLKIGSSERHSVTESAINDYTHQVNLTIRRVRASDWTAYTCLTENSFGTASASIRLREQHKPSRATAGTGQAGLGVSHHNSLDESRKSINSPHSEDEFEDAPEQVDGKYPPALPGAHYGSTDFPGSGSPDRAAPESPKTAGVAVLLPLLAARFY</sequence>
<dbReference type="InterPro" id="IPR013151">
    <property type="entry name" value="Immunoglobulin_dom"/>
</dbReference>
<dbReference type="GeneID" id="100119656"/>
<dbReference type="InterPro" id="IPR036179">
    <property type="entry name" value="Ig-like_dom_sf"/>
</dbReference>
<evidence type="ECO:0000259" key="7">
    <source>
        <dbReference type="PROSITE" id="PS50835"/>
    </source>
</evidence>
<evidence type="ECO:0000256" key="4">
    <source>
        <dbReference type="ARBA" id="ARBA00023319"/>
    </source>
</evidence>
<keyword evidence="2" id="KW-0677">Repeat</keyword>
<dbReference type="Pfam" id="PF07679">
    <property type="entry name" value="I-set"/>
    <property type="match status" value="1"/>
</dbReference>
<keyword evidence="3" id="KW-1015">Disulfide bond</keyword>
<dbReference type="InterPro" id="IPR051170">
    <property type="entry name" value="Neural/epithelial_adhesion"/>
</dbReference>
<dbReference type="PANTHER" id="PTHR12231:SF265">
    <property type="entry name" value="DPR-INTERACTING PROTEIN LAMBDA"/>
    <property type="match status" value="1"/>
</dbReference>
<evidence type="ECO:0000256" key="3">
    <source>
        <dbReference type="ARBA" id="ARBA00023157"/>
    </source>
</evidence>
<reference evidence="8" key="1">
    <citation type="submission" date="2021-01" db="UniProtKB">
        <authorList>
            <consortium name="EnsemblMetazoa"/>
        </authorList>
    </citation>
    <scope>IDENTIFICATION</scope>
</reference>
<dbReference type="OrthoDB" id="10012075at2759"/>
<name>A0A7M7H9E5_NASVI</name>
<dbReference type="SMR" id="A0A7M7H9E5"/>
<dbReference type="PROSITE" id="PS50835">
    <property type="entry name" value="IG_LIKE"/>
    <property type="match status" value="2"/>
</dbReference>
<feature type="chain" id="PRO_5029448674" description="Ig-like domain-containing protein" evidence="6">
    <location>
        <begin position="31"/>
        <end position="390"/>
    </location>
</feature>
<proteinExistence type="predicted"/>
<evidence type="ECO:0000256" key="2">
    <source>
        <dbReference type="ARBA" id="ARBA00022737"/>
    </source>
</evidence>
<evidence type="ECO:0000256" key="5">
    <source>
        <dbReference type="SAM" id="MobiDB-lite"/>
    </source>
</evidence>
<dbReference type="Gene3D" id="2.60.40.10">
    <property type="entry name" value="Immunoglobulins"/>
    <property type="match status" value="3"/>
</dbReference>
<feature type="region of interest" description="Disordered" evidence="5">
    <location>
        <begin position="294"/>
        <end position="376"/>
    </location>
</feature>
<organism evidence="8 9">
    <name type="scientific">Nasonia vitripennis</name>
    <name type="common">Parasitic wasp</name>
    <dbReference type="NCBI Taxonomy" id="7425"/>
    <lineage>
        <taxon>Eukaryota</taxon>
        <taxon>Metazoa</taxon>
        <taxon>Ecdysozoa</taxon>
        <taxon>Arthropoda</taxon>
        <taxon>Hexapoda</taxon>
        <taxon>Insecta</taxon>
        <taxon>Pterygota</taxon>
        <taxon>Neoptera</taxon>
        <taxon>Endopterygota</taxon>
        <taxon>Hymenoptera</taxon>
        <taxon>Apocrita</taxon>
        <taxon>Proctotrupomorpha</taxon>
        <taxon>Chalcidoidea</taxon>
        <taxon>Pteromalidae</taxon>
        <taxon>Pteromalinae</taxon>
        <taxon>Nasonia</taxon>
    </lineage>
</organism>
<keyword evidence="4" id="KW-0393">Immunoglobulin domain</keyword>
<evidence type="ECO:0000256" key="6">
    <source>
        <dbReference type="SAM" id="SignalP"/>
    </source>
</evidence>
<dbReference type="GO" id="GO:0043005">
    <property type="term" value="C:neuron projection"/>
    <property type="evidence" value="ECO:0007669"/>
    <property type="project" value="TreeGrafter"/>
</dbReference>
<keyword evidence="9" id="KW-1185">Reference proteome</keyword>
<feature type="domain" description="Ig-like" evidence="7">
    <location>
        <begin position="40"/>
        <end position="133"/>
    </location>
</feature>
<feature type="domain" description="Ig-like" evidence="7">
    <location>
        <begin position="142"/>
        <end position="293"/>
    </location>
</feature>
<evidence type="ECO:0000313" key="9">
    <source>
        <dbReference type="Proteomes" id="UP000002358"/>
    </source>
</evidence>
<dbReference type="PANTHER" id="PTHR12231">
    <property type="entry name" value="CTX-RELATED TYPE I TRANSMEMBRANE PROTEIN"/>
    <property type="match status" value="1"/>
</dbReference>
<evidence type="ECO:0000313" key="8">
    <source>
        <dbReference type="EnsemblMetazoa" id="XP_008203766"/>
    </source>
</evidence>
<protein>
    <recommendedName>
        <fullName evidence="7">Ig-like domain-containing protein</fullName>
    </recommendedName>
</protein>
<dbReference type="SMART" id="SM00409">
    <property type="entry name" value="IG"/>
    <property type="match status" value="2"/>
</dbReference>
<dbReference type="SUPFAM" id="SSF48726">
    <property type="entry name" value="Immunoglobulin"/>
    <property type="match status" value="3"/>
</dbReference>